<dbReference type="SMART" id="SM00906">
    <property type="entry name" value="Fungal_trans"/>
    <property type="match status" value="1"/>
</dbReference>
<dbReference type="GO" id="GO:0008270">
    <property type="term" value="F:zinc ion binding"/>
    <property type="evidence" value="ECO:0007669"/>
    <property type="project" value="InterPro"/>
</dbReference>
<keyword evidence="5" id="KW-0539">Nucleus</keyword>
<dbReference type="Pfam" id="PF04082">
    <property type="entry name" value="Fungal_trans"/>
    <property type="match status" value="1"/>
</dbReference>
<dbReference type="AlphaFoldDB" id="A0A6A4IQG2"/>
<feature type="region of interest" description="Disordered" evidence="6">
    <location>
        <begin position="1"/>
        <end position="22"/>
    </location>
</feature>
<feature type="region of interest" description="Disordered" evidence="6">
    <location>
        <begin position="48"/>
        <end position="69"/>
    </location>
</feature>
<dbReference type="CDD" id="cd12148">
    <property type="entry name" value="fungal_TF_MHR"/>
    <property type="match status" value="1"/>
</dbReference>
<sequence>MPKVPSTSTNGAPQGGPLRRNEACHQCRKRKLVCDAKRPCSTCVRSHRHAISHSPPGTQHPPEPNCTFDEPLELTVGVEGPRSKSEKLENRIAELEALLREKDNYAEKHSPQNGSPASSNHDKDSGFDSESESSSTPTLFQPVGAVVSRNKWSTDLPEPDLLRHLVDAFFTFSPHGRQLFHFPTFMTSLSLPPNHPKFPAIPVLHAICAVGSAYTSVVTPPPPIDFDKTPSSEIFTQRYRLKENRPDSFAEQQAALAKITLQQMEVLGSELLQVLQTTIILSWYYCSHGSWAELFLNTAHSMRLSVPLGLNVCPPFHTISRTMRPASVLSPAKNVIEDELRRNVFWLAYAVERQQGFSNGWAQGLDDCDISQLLPVQNDHFEDGKLVSPGERQWAHSSDLLTAHPGNQIDAFILYVKATILLSKVKTFNLRFRAKHFSGDGEGNLSYSTFQSDEPVDPRNTMAFIELDGLTTSFLATFPPHLRNPWNRETIDRTLFPAIAMAHVAQISLHEPHADVKARGCISALKILSATRSIIDLIYLTWSTSFDMSLFEPFISFCFFTGGRVLVRFLQAAIQEQAEDQIKTFCSEIQIIKTAIGQMATRHRMGSYLLKMLEELSSIAEVGRWTESQALIAASTTLPLELPMF</sequence>
<comment type="subcellular location">
    <subcellularLocation>
        <location evidence="1">Nucleus</location>
    </subcellularLocation>
</comment>
<keyword evidence="9" id="KW-1185">Reference proteome</keyword>
<name>A0A6A4IQG2_9AGAR</name>
<evidence type="ECO:0000256" key="4">
    <source>
        <dbReference type="ARBA" id="ARBA00023163"/>
    </source>
</evidence>
<keyword evidence="2" id="KW-0479">Metal-binding</keyword>
<feature type="domain" description="Zn(2)-C6 fungal-type" evidence="7">
    <location>
        <begin position="23"/>
        <end position="68"/>
    </location>
</feature>
<evidence type="ECO:0000256" key="5">
    <source>
        <dbReference type="ARBA" id="ARBA00023242"/>
    </source>
</evidence>
<organism evidence="8 9">
    <name type="scientific">Gymnopus androsaceus JB14</name>
    <dbReference type="NCBI Taxonomy" id="1447944"/>
    <lineage>
        <taxon>Eukaryota</taxon>
        <taxon>Fungi</taxon>
        <taxon>Dikarya</taxon>
        <taxon>Basidiomycota</taxon>
        <taxon>Agaricomycotina</taxon>
        <taxon>Agaricomycetes</taxon>
        <taxon>Agaricomycetidae</taxon>
        <taxon>Agaricales</taxon>
        <taxon>Marasmiineae</taxon>
        <taxon>Omphalotaceae</taxon>
        <taxon>Gymnopus</taxon>
    </lineage>
</organism>
<dbReference type="GO" id="GO:0000981">
    <property type="term" value="F:DNA-binding transcription factor activity, RNA polymerase II-specific"/>
    <property type="evidence" value="ECO:0007669"/>
    <property type="project" value="InterPro"/>
</dbReference>
<evidence type="ECO:0000256" key="3">
    <source>
        <dbReference type="ARBA" id="ARBA00023015"/>
    </source>
</evidence>
<dbReference type="Gene3D" id="4.10.240.10">
    <property type="entry name" value="Zn(2)-C6 fungal-type DNA-binding domain"/>
    <property type="match status" value="1"/>
</dbReference>
<evidence type="ECO:0000313" key="8">
    <source>
        <dbReference type="EMBL" id="KAE9411008.1"/>
    </source>
</evidence>
<dbReference type="PANTHER" id="PTHR47338:SF29">
    <property type="entry name" value="ZN(2)-C6 FUNGAL-TYPE DOMAIN-CONTAINING PROTEIN"/>
    <property type="match status" value="1"/>
</dbReference>
<dbReference type="GO" id="GO:0006351">
    <property type="term" value="P:DNA-templated transcription"/>
    <property type="evidence" value="ECO:0007669"/>
    <property type="project" value="InterPro"/>
</dbReference>
<evidence type="ECO:0000256" key="6">
    <source>
        <dbReference type="SAM" id="MobiDB-lite"/>
    </source>
</evidence>
<dbReference type="InterPro" id="IPR050815">
    <property type="entry name" value="TF_fung"/>
</dbReference>
<evidence type="ECO:0000259" key="7">
    <source>
        <dbReference type="PROSITE" id="PS50048"/>
    </source>
</evidence>
<keyword evidence="4" id="KW-0804">Transcription</keyword>
<dbReference type="Pfam" id="PF00172">
    <property type="entry name" value="Zn_clus"/>
    <property type="match status" value="1"/>
</dbReference>
<accession>A0A6A4IQG2</accession>
<proteinExistence type="predicted"/>
<dbReference type="SUPFAM" id="SSF57701">
    <property type="entry name" value="Zn2/Cys6 DNA-binding domain"/>
    <property type="match status" value="1"/>
</dbReference>
<evidence type="ECO:0000313" key="9">
    <source>
        <dbReference type="Proteomes" id="UP000799118"/>
    </source>
</evidence>
<dbReference type="GO" id="GO:0005634">
    <property type="term" value="C:nucleus"/>
    <property type="evidence" value="ECO:0007669"/>
    <property type="project" value="UniProtKB-SubCell"/>
</dbReference>
<protein>
    <recommendedName>
        <fullName evidence="7">Zn(2)-C6 fungal-type domain-containing protein</fullName>
    </recommendedName>
</protein>
<dbReference type="EMBL" id="ML769384">
    <property type="protein sequence ID" value="KAE9411008.1"/>
    <property type="molecule type" value="Genomic_DNA"/>
</dbReference>
<dbReference type="InterPro" id="IPR036864">
    <property type="entry name" value="Zn2-C6_fun-type_DNA-bd_sf"/>
</dbReference>
<gene>
    <name evidence="8" type="ORF">BT96DRAFT_846815</name>
</gene>
<dbReference type="OrthoDB" id="39175at2759"/>
<dbReference type="Proteomes" id="UP000799118">
    <property type="component" value="Unassembled WGS sequence"/>
</dbReference>
<dbReference type="InterPro" id="IPR001138">
    <property type="entry name" value="Zn2Cys6_DnaBD"/>
</dbReference>
<dbReference type="GO" id="GO:0003677">
    <property type="term" value="F:DNA binding"/>
    <property type="evidence" value="ECO:0007669"/>
    <property type="project" value="InterPro"/>
</dbReference>
<evidence type="ECO:0000256" key="1">
    <source>
        <dbReference type="ARBA" id="ARBA00004123"/>
    </source>
</evidence>
<evidence type="ECO:0000256" key="2">
    <source>
        <dbReference type="ARBA" id="ARBA00022723"/>
    </source>
</evidence>
<dbReference type="PANTHER" id="PTHR47338">
    <property type="entry name" value="ZN(II)2CYS6 TRANSCRIPTION FACTOR (EUROFUNG)-RELATED"/>
    <property type="match status" value="1"/>
</dbReference>
<reference evidence="8" key="1">
    <citation type="journal article" date="2019" name="Environ. Microbiol.">
        <title>Fungal ecological strategies reflected in gene transcription - a case study of two litter decomposers.</title>
        <authorList>
            <person name="Barbi F."/>
            <person name="Kohler A."/>
            <person name="Barry K."/>
            <person name="Baskaran P."/>
            <person name="Daum C."/>
            <person name="Fauchery L."/>
            <person name="Ihrmark K."/>
            <person name="Kuo A."/>
            <person name="LaButti K."/>
            <person name="Lipzen A."/>
            <person name="Morin E."/>
            <person name="Grigoriev I.V."/>
            <person name="Henrissat B."/>
            <person name="Lindahl B."/>
            <person name="Martin F."/>
        </authorList>
    </citation>
    <scope>NUCLEOTIDE SEQUENCE</scope>
    <source>
        <strain evidence="8">JB14</strain>
    </source>
</reference>
<dbReference type="CDD" id="cd00067">
    <property type="entry name" value="GAL4"/>
    <property type="match status" value="1"/>
</dbReference>
<dbReference type="SMART" id="SM00066">
    <property type="entry name" value="GAL4"/>
    <property type="match status" value="1"/>
</dbReference>
<feature type="compositionally biased region" description="Polar residues" evidence="6">
    <location>
        <begin position="1"/>
        <end position="12"/>
    </location>
</feature>
<keyword evidence="3" id="KW-0805">Transcription regulation</keyword>
<dbReference type="PROSITE" id="PS50048">
    <property type="entry name" value="ZN2_CY6_FUNGAL_2"/>
    <property type="match status" value="1"/>
</dbReference>
<feature type="region of interest" description="Disordered" evidence="6">
    <location>
        <begin position="106"/>
        <end position="140"/>
    </location>
</feature>
<dbReference type="InterPro" id="IPR007219">
    <property type="entry name" value="XnlR_reg_dom"/>
</dbReference>